<protein>
    <submittedName>
        <fullName evidence="2">Rhodanese-related sulfurtransferase</fullName>
    </submittedName>
</protein>
<dbReference type="SMART" id="SM00450">
    <property type="entry name" value="RHOD"/>
    <property type="match status" value="1"/>
</dbReference>
<reference evidence="2 3" key="1">
    <citation type="submission" date="2017-10" db="EMBL/GenBank/DDBJ databases">
        <title>Sequencing the genomes of 1000 actinobacteria strains.</title>
        <authorList>
            <person name="Klenk H.-P."/>
        </authorList>
    </citation>
    <scope>NUCLEOTIDE SEQUENCE [LARGE SCALE GENOMIC DNA]</scope>
    <source>
        <strain evidence="2 3">DSM 21838</strain>
    </source>
</reference>
<dbReference type="PROSITE" id="PS50206">
    <property type="entry name" value="RHODANESE_3"/>
    <property type="match status" value="1"/>
</dbReference>
<dbReference type="EMBL" id="PDJI01000004">
    <property type="protein sequence ID" value="PFG38991.1"/>
    <property type="molecule type" value="Genomic_DNA"/>
</dbReference>
<dbReference type="Gene3D" id="6.10.140.1340">
    <property type="match status" value="1"/>
</dbReference>
<dbReference type="InterPro" id="IPR021309">
    <property type="entry name" value="YgaP-like_TM"/>
</dbReference>
<dbReference type="InterPro" id="IPR001763">
    <property type="entry name" value="Rhodanese-like_dom"/>
</dbReference>
<dbReference type="PANTHER" id="PTHR43031">
    <property type="entry name" value="FAD-DEPENDENT OXIDOREDUCTASE"/>
    <property type="match status" value="1"/>
</dbReference>
<dbReference type="RefSeq" id="WP_211287090.1">
    <property type="nucleotide sequence ID" value="NZ_PDJI01000004.1"/>
</dbReference>
<evidence type="ECO:0000259" key="1">
    <source>
        <dbReference type="PROSITE" id="PS50206"/>
    </source>
</evidence>
<dbReference type="SUPFAM" id="SSF52821">
    <property type="entry name" value="Rhodanese/Cell cycle control phosphatase"/>
    <property type="match status" value="1"/>
</dbReference>
<proteinExistence type="predicted"/>
<keyword evidence="2" id="KW-0808">Transferase</keyword>
<dbReference type="Pfam" id="PF11127">
    <property type="entry name" value="YgaP-like_TM"/>
    <property type="match status" value="1"/>
</dbReference>
<gene>
    <name evidence="2" type="ORF">ATJ97_1485</name>
</gene>
<dbReference type="InterPro" id="IPR001307">
    <property type="entry name" value="Thiosulphate_STrfase_CS"/>
</dbReference>
<dbReference type="Pfam" id="PF00581">
    <property type="entry name" value="Rhodanese"/>
    <property type="match status" value="1"/>
</dbReference>
<dbReference type="AlphaFoldDB" id="A0A2A9EKD2"/>
<dbReference type="PROSITE" id="PS00380">
    <property type="entry name" value="RHODANESE_1"/>
    <property type="match status" value="1"/>
</dbReference>
<dbReference type="CDD" id="cd00158">
    <property type="entry name" value="RHOD"/>
    <property type="match status" value="1"/>
</dbReference>
<evidence type="ECO:0000313" key="3">
    <source>
        <dbReference type="Proteomes" id="UP000222106"/>
    </source>
</evidence>
<organism evidence="2 3">
    <name type="scientific">Georgenia soli</name>
    <dbReference type="NCBI Taxonomy" id="638953"/>
    <lineage>
        <taxon>Bacteria</taxon>
        <taxon>Bacillati</taxon>
        <taxon>Actinomycetota</taxon>
        <taxon>Actinomycetes</taxon>
        <taxon>Micrococcales</taxon>
        <taxon>Bogoriellaceae</taxon>
        <taxon>Georgenia</taxon>
    </lineage>
</organism>
<feature type="domain" description="Rhodanese" evidence="1">
    <location>
        <begin position="29"/>
        <end position="119"/>
    </location>
</feature>
<dbReference type="Gene3D" id="3.40.250.10">
    <property type="entry name" value="Rhodanese-like domain"/>
    <property type="match status" value="1"/>
</dbReference>
<keyword evidence="3" id="KW-1185">Reference proteome</keyword>
<sequence length="205" mass="21449">MTPLNTGTTTSATDQPVLAPEAVAERLASATPPRLIDVRTPAEFEAAHIPGAYNVPLDTLREHRDEIARRLDEEVVLVCRSGQRAARAQEALATAGLPNLHLLEGGMQAWQAAGGAVNRGRQKWDIERQVRLVAGSVVLGSILASTRVPGAKWVAAALGTGLTAASLTNTCAMGAALSKLPYNRGASVDPVEAIAQLGPVGVPRR</sequence>
<dbReference type="Proteomes" id="UP000222106">
    <property type="component" value="Unassembled WGS sequence"/>
</dbReference>
<name>A0A2A9EKD2_9MICO</name>
<dbReference type="InterPro" id="IPR036873">
    <property type="entry name" value="Rhodanese-like_dom_sf"/>
</dbReference>
<dbReference type="InterPro" id="IPR050229">
    <property type="entry name" value="GlpE_sulfurtransferase"/>
</dbReference>
<dbReference type="GO" id="GO:0004792">
    <property type="term" value="F:thiosulfate-cyanide sulfurtransferase activity"/>
    <property type="evidence" value="ECO:0007669"/>
    <property type="project" value="InterPro"/>
</dbReference>
<evidence type="ECO:0000313" key="2">
    <source>
        <dbReference type="EMBL" id="PFG38991.1"/>
    </source>
</evidence>
<comment type="caution">
    <text evidence="2">The sequence shown here is derived from an EMBL/GenBank/DDBJ whole genome shotgun (WGS) entry which is preliminary data.</text>
</comment>
<accession>A0A2A9EKD2</accession>
<dbReference type="PANTHER" id="PTHR43031:SF1">
    <property type="entry name" value="PYRIDINE NUCLEOTIDE-DISULPHIDE OXIDOREDUCTASE"/>
    <property type="match status" value="1"/>
</dbReference>